<dbReference type="CDD" id="cd08267">
    <property type="entry name" value="MDR1"/>
    <property type="match status" value="1"/>
</dbReference>
<dbReference type="InterPro" id="IPR011032">
    <property type="entry name" value="GroES-like_sf"/>
</dbReference>
<evidence type="ECO:0000313" key="3">
    <source>
        <dbReference type="EMBL" id="QIM18253.1"/>
    </source>
</evidence>
<name>A0ABX6JVD1_9MICO</name>
<dbReference type="Proteomes" id="UP000503441">
    <property type="component" value="Chromosome"/>
</dbReference>
<accession>A0ABX6JVD1</accession>
<dbReference type="InterPro" id="IPR052733">
    <property type="entry name" value="Chloroplast_QOR"/>
</dbReference>
<feature type="domain" description="Enoyl reductase (ER)" evidence="2">
    <location>
        <begin position="15"/>
        <end position="329"/>
    </location>
</feature>
<evidence type="ECO:0000256" key="1">
    <source>
        <dbReference type="SAM" id="MobiDB-lite"/>
    </source>
</evidence>
<dbReference type="Pfam" id="PF08240">
    <property type="entry name" value="ADH_N"/>
    <property type="match status" value="1"/>
</dbReference>
<dbReference type="Gene3D" id="3.40.50.720">
    <property type="entry name" value="NAD(P)-binding Rossmann-like Domain"/>
    <property type="match status" value="1"/>
</dbReference>
<sequence>MSHPAGTAWTQQKYGGPETLSTDTLPISEPGPAEVTIQVEAAGLNAADVHLMHGEPLLLRLFFGLRRPRAKVPGRDVSGTVLAVGSSVHSLAPGDAVFGEIPGGAFATHATVPADLLVRRPAELSATTAASIALAGGTAEQALTLAGVTAGNRVLVISAGGVGTFAIQLAAARGAEVWALCGSRALTLARELGASQAFDYKAVDPAAESPELPAGSFDTILDIAGVSPLRSLRRLLAPGGTLVLVAGNGGRVLGPIGRILRAMFLGGGGGGRRIKPLAATTQPELSAKLAHSVAENELRVVIEREWPFPQLPAALSHMADGHAVGKHVVTM</sequence>
<feature type="compositionally biased region" description="Polar residues" evidence="1">
    <location>
        <begin position="8"/>
        <end position="25"/>
    </location>
</feature>
<feature type="region of interest" description="Disordered" evidence="1">
    <location>
        <begin position="1"/>
        <end position="28"/>
    </location>
</feature>
<evidence type="ECO:0000259" key="2">
    <source>
        <dbReference type="SMART" id="SM00829"/>
    </source>
</evidence>
<dbReference type="Gene3D" id="3.90.180.10">
    <property type="entry name" value="Medium-chain alcohol dehydrogenases, catalytic domain"/>
    <property type="match status" value="1"/>
</dbReference>
<dbReference type="EMBL" id="CP049933">
    <property type="protein sequence ID" value="QIM18253.1"/>
    <property type="molecule type" value="Genomic_DNA"/>
</dbReference>
<dbReference type="PANTHER" id="PTHR44013:SF1">
    <property type="entry name" value="ZINC-TYPE ALCOHOL DEHYDROGENASE-LIKE PROTEIN C16A3.02C"/>
    <property type="match status" value="1"/>
</dbReference>
<reference evidence="3 4" key="1">
    <citation type="submission" date="2020-03" db="EMBL/GenBank/DDBJ databases">
        <title>Leucobacter sp. nov., isolated from beetles.</title>
        <authorList>
            <person name="Hyun D.-W."/>
            <person name="Bae J.-W."/>
        </authorList>
    </citation>
    <scope>NUCLEOTIDE SEQUENCE [LARGE SCALE GENOMIC DNA]</scope>
    <source>
        <strain evidence="3 4">HDW9A</strain>
    </source>
</reference>
<dbReference type="InterPro" id="IPR020843">
    <property type="entry name" value="ER"/>
</dbReference>
<dbReference type="SUPFAM" id="SSF50129">
    <property type="entry name" value="GroES-like"/>
    <property type="match status" value="1"/>
</dbReference>
<dbReference type="RefSeq" id="WP_166329660.1">
    <property type="nucleotide sequence ID" value="NZ_CP049933.1"/>
</dbReference>
<dbReference type="PANTHER" id="PTHR44013">
    <property type="entry name" value="ZINC-TYPE ALCOHOL DEHYDROGENASE-LIKE PROTEIN C16A3.02C"/>
    <property type="match status" value="1"/>
</dbReference>
<dbReference type="Pfam" id="PF00107">
    <property type="entry name" value="ADH_zinc_N"/>
    <property type="match status" value="1"/>
</dbReference>
<gene>
    <name evidence="3" type="ORF">G7066_05565</name>
</gene>
<protein>
    <submittedName>
        <fullName evidence="3">NAD(P)-dependent alcohol dehydrogenase</fullName>
    </submittedName>
</protein>
<evidence type="ECO:0000313" key="4">
    <source>
        <dbReference type="Proteomes" id="UP000503441"/>
    </source>
</evidence>
<dbReference type="InterPro" id="IPR013154">
    <property type="entry name" value="ADH-like_N"/>
</dbReference>
<dbReference type="SMART" id="SM00829">
    <property type="entry name" value="PKS_ER"/>
    <property type="match status" value="1"/>
</dbReference>
<dbReference type="InterPro" id="IPR036291">
    <property type="entry name" value="NAD(P)-bd_dom_sf"/>
</dbReference>
<dbReference type="InterPro" id="IPR013149">
    <property type="entry name" value="ADH-like_C"/>
</dbReference>
<proteinExistence type="predicted"/>
<dbReference type="SUPFAM" id="SSF51735">
    <property type="entry name" value="NAD(P)-binding Rossmann-fold domains"/>
    <property type="match status" value="1"/>
</dbReference>
<organism evidence="3 4">
    <name type="scientific">Leucobacter coleopterorum</name>
    <dbReference type="NCBI Taxonomy" id="2714933"/>
    <lineage>
        <taxon>Bacteria</taxon>
        <taxon>Bacillati</taxon>
        <taxon>Actinomycetota</taxon>
        <taxon>Actinomycetes</taxon>
        <taxon>Micrococcales</taxon>
        <taxon>Microbacteriaceae</taxon>
        <taxon>Leucobacter</taxon>
    </lineage>
</organism>
<keyword evidence="4" id="KW-1185">Reference proteome</keyword>